<comment type="function">
    <text evidence="11">DNA-dependent ATPase and 5'-3' DNA helicase. Unwinds D-loops, R-loops, forked DNA and G-quadruplex DNA.</text>
</comment>
<evidence type="ECO:0000256" key="11">
    <source>
        <dbReference type="HAMAP-Rule" id="MF_02205"/>
    </source>
</evidence>
<evidence type="ECO:0000313" key="13">
    <source>
        <dbReference type="EMBL" id="MBE9396191.1"/>
    </source>
</evidence>
<evidence type="ECO:0000256" key="9">
    <source>
        <dbReference type="ARBA" id="ARBA00023125"/>
    </source>
</evidence>
<name>A0A8J7K5Y8_9GAMM</name>
<dbReference type="SUPFAM" id="SSF52540">
    <property type="entry name" value="P-loop containing nucleoside triphosphate hydrolases"/>
    <property type="match status" value="1"/>
</dbReference>
<dbReference type="GO" id="GO:0043139">
    <property type="term" value="F:5'-3' DNA helicase activity"/>
    <property type="evidence" value="ECO:0007669"/>
    <property type="project" value="UniProtKB-UniRule"/>
</dbReference>
<reference evidence="13" key="1">
    <citation type="submission" date="2020-10" db="EMBL/GenBank/DDBJ databases">
        <title>Bacterium isolated from coastal waters sediment.</title>
        <authorList>
            <person name="Chen R.-J."/>
            <person name="Lu D.-C."/>
            <person name="Zhu K.-L."/>
            <person name="Du Z.-J."/>
        </authorList>
    </citation>
    <scope>NUCLEOTIDE SEQUENCE</scope>
    <source>
        <strain evidence="13">N1Y112</strain>
    </source>
</reference>
<dbReference type="PANTHER" id="PTHR11472:SF59">
    <property type="entry name" value="ATP-DEPENDENT DNA HELICASE DING"/>
    <property type="match status" value="1"/>
</dbReference>
<feature type="binding site" evidence="11">
    <location>
        <position position="208"/>
    </location>
    <ligand>
        <name>[4Fe-4S] cluster</name>
        <dbReference type="ChEBI" id="CHEBI:49883"/>
    </ligand>
</feature>
<evidence type="ECO:0000256" key="1">
    <source>
        <dbReference type="ARBA" id="ARBA00022485"/>
    </source>
</evidence>
<protein>
    <recommendedName>
        <fullName evidence="11">ATP-dependent DNA helicase DinG</fullName>
        <ecNumber evidence="11">5.6.2.3</ecNumber>
    </recommendedName>
    <alternativeName>
        <fullName evidence="11">DNA 5'-3' helicase DinG</fullName>
    </alternativeName>
</protein>
<dbReference type="GO" id="GO:0016818">
    <property type="term" value="F:hydrolase activity, acting on acid anhydrides, in phosphorus-containing anhydrides"/>
    <property type="evidence" value="ECO:0007669"/>
    <property type="project" value="InterPro"/>
</dbReference>
<evidence type="ECO:0000256" key="2">
    <source>
        <dbReference type="ARBA" id="ARBA00022723"/>
    </source>
</evidence>
<keyword evidence="6 11" id="KW-0067">ATP-binding</keyword>
<keyword evidence="9 11" id="KW-0238">DNA-binding</keyword>
<dbReference type="EC" id="5.6.2.3" evidence="11"/>
<accession>A0A8J7K5Y8</accession>
<keyword evidence="3 11" id="KW-0547">Nucleotide-binding</keyword>
<dbReference type="InterPro" id="IPR011545">
    <property type="entry name" value="DEAD/DEAH_box_helicase_dom"/>
</dbReference>
<keyword evidence="8 11" id="KW-0411">Iron-sulfur</keyword>
<dbReference type="InterPro" id="IPR006555">
    <property type="entry name" value="ATP-dep_Helicase_C"/>
</dbReference>
<evidence type="ECO:0000256" key="4">
    <source>
        <dbReference type="ARBA" id="ARBA00022801"/>
    </source>
</evidence>
<dbReference type="EMBL" id="JADEYS010000002">
    <property type="protein sequence ID" value="MBE9396191.1"/>
    <property type="molecule type" value="Genomic_DNA"/>
</dbReference>
<evidence type="ECO:0000259" key="12">
    <source>
        <dbReference type="PROSITE" id="PS51193"/>
    </source>
</evidence>
<proteinExistence type="inferred from homology"/>
<sequence length="706" mass="78775">MLDKKLKSEIQSAYSAFLQNRGLKPRVSQKLMVAQIARTIGAIQQTSEGERNGDNHICVVEAGTGTGKTLAYLLASVPIAQARKKKVVVATATVALQEQLVMKDLPQLIADAGLVVRYSLAKGRGRYFCLSQAERHLEDQNELGQIALYEDEIARKLDPVVIDQYRTLLNEFAAGRWDGDRDTLSDAIDEDVWRPLTSDHLQCTNRRCPHFSICPFFQARQALDSVDLIVANHDLVLADLSLGGGAILPDPSDTIYIFDEGHHLGDKTTGHFAYSMRVRGSQRWLSKTTRTLNKMLQDCGGHIVLTDYVQKLSTPFSDMETSLEQLQLLLDGMFRERIGSGEKRFRFAQGVLPLELQDVCSGLAGSAEKVVAKFEQIVDVLKEAMDGELADIPRDVAERWYPQVGILLSRAQSVYWLSRSYSKADPQGKSPTARWISALDTADGDDMECRSSPVSAADTLREHLWQVCYGAVLTSATLTALGSFSRMSADLGLPDGSSYERLQSPFDFYSCGELYVPAMKTDPKTPDQHTEEVAEYLEEHLPKMTSVLVLFSSWRQMFTVLERIPDSIKNNVLVQGDLAKHEIISRHKKQIDKDEASIIFGLASFAEGVDLPGSYLTEVIITKLPFGVPDDPVDATMAEWIEMQGGNAFEEWAVPMVSMRLTQATGRLLRTEQDRGTITLLDRRVVSRRYGRKLLDALPPYRRNFA</sequence>
<comment type="similarity">
    <text evidence="11">Belongs to the helicase family. DinG subfamily. Type 1 sub-subfamily.</text>
</comment>
<dbReference type="GO" id="GO:0046872">
    <property type="term" value="F:metal ion binding"/>
    <property type="evidence" value="ECO:0007669"/>
    <property type="project" value="UniProtKB-KW"/>
</dbReference>
<dbReference type="HAMAP" id="MF_02205">
    <property type="entry name" value="DinG_proteobact"/>
    <property type="match status" value="1"/>
</dbReference>
<keyword evidence="1 11" id="KW-0004">4Fe-4S</keyword>
<dbReference type="GO" id="GO:0009432">
    <property type="term" value="P:SOS response"/>
    <property type="evidence" value="ECO:0007669"/>
    <property type="project" value="TreeGrafter"/>
</dbReference>
<evidence type="ECO:0000313" key="14">
    <source>
        <dbReference type="Proteomes" id="UP000640333"/>
    </source>
</evidence>
<dbReference type="Pfam" id="PF00270">
    <property type="entry name" value="DEAD"/>
    <property type="match status" value="1"/>
</dbReference>
<dbReference type="Gene3D" id="3.40.50.300">
    <property type="entry name" value="P-loop containing nucleotide triphosphate hydrolases"/>
    <property type="match status" value="2"/>
</dbReference>
<dbReference type="InterPro" id="IPR010614">
    <property type="entry name" value="RAD3-like_helicase_DEAD"/>
</dbReference>
<dbReference type="GO" id="GO:0005524">
    <property type="term" value="F:ATP binding"/>
    <property type="evidence" value="ECO:0007669"/>
    <property type="project" value="UniProtKB-UniRule"/>
</dbReference>
<keyword evidence="7 11" id="KW-0408">Iron</keyword>
<evidence type="ECO:0000256" key="3">
    <source>
        <dbReference type="ARBA" id="ARBA00022741"/>
    </source>
</evidence>
<keyword evidence="14" id="KW-1185">Reference proteome</keyword>
<evidence type="ECO:0000256" key="7">
    <source>
        <dbReference type="ARBA" id="ARBA00023004"/>
    </source>
</evidence>
<dbReference type="PROSITE" id="PS51193">
    <property type="entry name" value="HELICASE_ATP_BIND_2"/>
    <property type="match status" value="1"/>
</dbReference>
<dbReference type="SMART" id="SM00491">
    <property type="entry name" value="HELICc2"/>
    <property type="match status" value="1"/>
</dbReference>
<comment type="cofactor">
    <cofactor evidence="11">
        <name>[4Fe-4S] cluster</name>
        <dbReference type="ChEBI" id="CHEBI:49883"/>
    </cofactor>
    <text evidence="11">Binds 1 [4Fe-4S] cluster.</text>
</comment>
<dbReference type="InterPro" id="IPR014013">
    <property type="entry name" value="Helic_SF1/SF2_ATP-bd_DinG/Rad3"/>
</dbReference>
<organism evidence="13 14">
    <name type="scientific">Pontibacterium sinense</name>
    <dbReference type="NCBI Taxonomy" id="2781979"/>
    <lineage>
        <taxon>Bacteria</taxon>
        <taxon>Pseudomonadati</taxon>
        <taxon>Pseudomonadota</taxon>
        <taxon>Gammaproteobacteria</taxon>
        <taxon>Oceanospirillales</taxon>
        <taxon>Oceanospirillaceae</taxon>
        <taxon>Pontibacterium</taxon>
    </lineage>
</organism>
<feature type="binding site" evidence="11">
    <location>
        <position position="214"/>
    </location>
    <ligand>
        <name>[4Fe-4S] cluster</name>
        <dbReference type="ChEBI" id="CHEBI:49883"/>
    </ligand>
</feature>
<evidence type="ECO:0000256" key="6">
    <source>
        <dbReference type="ARBA" id="ARBA00022840"/>
    </source>
</evidence>
<dbReference type="GO" id="GO:0003677">
    <property type="term" value="F:DNA binding"/>
    <property type="evidence" value="ECO:0007669"/>
    <property type="project" value="UniProtKB-UniRule"/>
</dbReference>
<feature type="binding site" evidence="11">
    <location>
        <position position="203"/>
    </location>
    <ligand>
        <name>[4Fe-4S] cluster</name>
        <dbReference type="ChEBI" id="CHEBI:49883"/>
    </ligand>
</feature>
<gene>
    <name evidence="11 13" type="primary">dinG</name>
    <name evidence="13" type="ORF">IOQ59_02825</name>
</gene>
<dbReference type="GO" id="GO:0006281">
    <property type="term" value="P:DNA repair"/>
    <property type="evidence" value="ECO:0007669"/>
    <property type="project" value="TreeGrafter"/>
</dbReference>
<feature type="domain" description="Helicase ATP-binding" evidence="12">
    <location>
        <begin position="15"/>
        <end position="315"/>
    </location>
</feature>
<comment type="caution">
    <text evidence="13">The sequence shown here is derived from an EMBL/GenBank/DDBJ whole genome shotgun (WGS) entry which is preliminary data.</text>
</comment>
<dbReference type="InterPro" id="IPR039000">
    <property type="entry name" value="DinG_proteobact"/>
</dbReference>
<dbReference type="Pfam" id="PF13307">
    <property type="entry name" value="Helicase_C_2"/>
    <property type="match status" value="1"/>
</dbReference>
<dbReference type="Pfam" id="PF06733">
    <property type="entry name" value="DEAD_2"/>
    <property type="match status" value="1"/>
</dbReference>
<dbReference type="GO" id="GO:0051539">
    <property type="term" value="F:4 iron, 4 sulfur cluster binding"/>
    <property type="evidence" value="ECO:0007669"/>
    <property type="project" value="UniProtKB-UniRule"/>
</dbReference>
<feature type="binding site" evidence="11">
    <location>
        <position position="129"/>
    </location>
    <ligand>
        <name>[4Fe-4S] cluster</name>
        <dbReference type="ChEBI" id="CHEBI:49883"/>
    </ligand>
</feature>
<keyword evidence="10 11" id="KW-0413">Isomerase</keyword>
<dbReference type="InterPro" id="IPR045028">
    <property type="entry name" value="DinG/Rad3-like"/>
</dbReference>
<dbReference type="Proteomes" id="UP000640333">
    <property type="component" value="Unassembled WGS sequence"/>
</dbReference>
<keyword evidence="2 11" id="KW-0479">Metal-binding</keyword>
<dbReference type="NCBIfam" id="NF008729">
    <property type="entry name" value="PRK11747.1"/>
    <property type="match status" value="1"/>
</dbReference>
<dbReference type="PANTHER" id="PTHR11472">
    <property type="entry name" value="DNA REPAIR DEAD HELICASE RAD3/XP-D SUBFAMILY MEMBER"/>
    <property type="match status" value="1"/>
</dbReference>
<evidence type="ECO:0000256" key="8">
    <source>
        <dbReference type="ARBA" id="ARBA00023014"/>
    </source>
</evidence>
<evidence type="ECO:0000256" key="10">
    <source>
        <dbReference type="ARBA" id="ARBA00023235"/>
    </source>
</evidence>
<dbReference type="InterPro" id="IPR027417">
    <property type="entry name" value="P-loop_NTPase"/>
</dbReference>
<keyword evidence="5 11" id="KW-0347">Helicase</keyword>
<dbReference type="AlphaFoldDB" id="A0A8J7K5Y8"/>
<comment type="catalytic activity">
    <reaction evidence="11">
        <text>ATP + H2O = ADP + phosphate + H(+)</text>
        <dbReference type="Rhea" id="RHEA:13065"/>
        <dbReference type="ChEBI" id="CHEBI:15377"/>
        <dbReference type="ChEBI" id="CHEBI:15378"/>
        <dbReference type="ChEBI" id="CHEBI:30616"/>
        <dbReference type="ChEBI" id="CHEBI:43474"/>
        <dbReference type="ChEBI" id="CHEBI:456216"/>
        <dbReference type="EC" id="5.6.2.3"/>
    </reaction>
</comment>
<dbReference type="GO" id="GO:0033677">
    <property type="term" value="F:DNA/RNA helicase activity"/>
    <property type="evidence" value="ECO:0007669"/>
    <property type="project" value="TreeGrafter"/>
</dbReference>
<evidence type="ECO:0000256" key="5">
    <source>
        <dbReference type="ARBA" id="ARBA00022806"/>
    </source>
</evidence>
<keyword evidence="4 11" id="KW-0378">Hydrolase</keyword>